<keyword evidence="3" id="KW-1133">Transmembrane helix</keyword>
<evidence type="ECO:0000256" key="1">
    <source>
        <dbReference type="SAM" id="Coils"/>
    </source>
</evidence>
<sequence length="430" mass="45395">MVSGKPPRRSKTTDEPVTIDLQAENSEQKAEPVAESDHQKTAADEVPDPISDRDPEPASEPAASSVPDATAKETEVVEDQARQTGFEEQPSEKASAGNEPEAGQNTKSAQITRSPRTSSLIASGIVGGLVALLLAGSMQYAGIIPGLGAPQTPPAGDGIAPAEIAEIRAEIERLSQAPAQTSAPDSALIERMDALERSIQQQSDTPTFDPAAIEALRAEIAANQQLMNELRTRLDTTVQTQTETEARLAEAEEKLNEPRNDVELARAIALTSLKTSIERGGPFLSELDALRAVAPEDPTIAALQPFAANGVPSRSDLASRFNSVADDILIAVNQPGSGETWTERLMSSARSVISVRPVGNVEGSAPEAIVARIEDKLRNGDLKGAHLEWETLPEAGKSVSSQFADSLSQRVEIEGIINSAVARSIAGTEG</sequence>
<evidence type="ECO:0000256" key="3">
    <source>
        <dbReference type="SAM" id="Phobius"/>
    </source>
</evidence>
<feature type="transmembrane region" description="Helical" evidence="3">
    <location>
        <begin position="120"/>
        <end position="141"/>
    </location>
</feature>
<dbReference type="Proteomes" id="UP000308530">
    <property type="component" value="Chromosome"/>
</dbReference>
<name>A0ABX6QJH6_9HYPH</name>
<feature type="coiled-coil region" evidence="1">
    <location>
        <begin position="213"/>
        <end position="254"/>
    </location>
</feature>
<reference evidence="4 5" key="1">
    <citation type="submission" date="2020-06" db="EMBL/GenBank/DDBJ databases">
        <title>Genome sequence of Rhizobium sp strain ADMK78.</title>
        <authorList>
            <person name="Rahi P."/>
        </authorList>
    </citation>
    <scope>NUCLEOTIDE SEQUENCE [LARGE SCALE GENOMIC DNA]</scope>
    <source>
        <strain evidence="4 5">ADMK78</strain>
    </source>
</reference>
<gene>
    <name evidence="4" type="ORF">FE840_003410</name>
</gene>
<keyword evidence="1" id="KW-0175">Coiled coil</keyword>
<evidence type="ECO:0000313" key="4">
    <source>
        <dbReference type="EMBL" id="QLF68675.1"/>
    </source>
</evidence>
<keyword evidence="5" id="KW-1185">Reference proteome</keyword>
<feature type="compositionally biased region" description="Basic and acidic residues" evidence="2">
    <location>
        <begin position="70"/>
        <end position="81"/>
    </location>
</feature>
<protein>
    <submittedName>
        <fullName evidence="4">COG4223 family protein</fullName>
    </submittedName>
</protein>
<evidence type="ECO:0000256" key="2">
    <source>
        <dbReference type="SAM" id="MobiDB-lite"/>
    </source>
</evidence>
<organism evidence="4 5">
    <name type="scientific">Peteryoungia desertarenae</name>
    <dbReference type="NCBI Taxonomy" id="1813451"/>
    <lineage>
        <taxon>Bacteria</taxon>
        <taxon>Pseudomonadati</taxon>
        <taxon>Pseudomonadota</taxon>
        <taxon>Alphaproteobacteria</taxon>
        <taxon>Hyphomicrobiales</taxon>
        <taxon>Rhizobiaceae</taxon>
        <taxon>Peteryoungia</taxon>
    </lineage>
</organism>
<keyword evidence="3" id="KW-0472">Membrane</keyword>
<dbReference type="EMBL" id="CP058350">
    <property type="protein sequence ID" value="QLF68675.1"/>
    <property type="molecule type" value="Genomic_DNA"/>
</dbReference>
<feature type="region of interest" description="Disordered" evidence="2">
    <location>
        <begin position="1"/>
        <end position="115"/>
    </location>
</feature>
<evidence type="ECO:0000313" key="5">
    <source>
        <dbReference type="Proteomes" id="UP000308530"/>
    </source>
</evidence>
<proteinExistence type="predicted"/>
<feature type="compositionally biased region" description="Polar residues" evidence="2">
    <location>
        <begin position="103"/>
        <end position="115"/>
    </location>
</feature>
<accession>A0ABX6QJH6</accession>
<feature type="compositionally biased region" description="Basic residues" evidence="2">
    <location>
        <begin position="1"/>
        <end position="10"/>
    </location>
</feature>
<keyword evidence="3" id="KW-0812">Transmembrane</keyword>
<dbReference type="RefSeq" id="WP_138287183.1">
    <property type="nucleotide sequence ID" value="NZ_CP058350.1"/>
</dbReference>
<feature type="compositionally biased region" description="Basic and acidic residues" evidence="2">
    <location>
        <begin position="26"/>
        <end position="43"/>
    </location>
</feature>